<proteinExistence type="predicted"/>
<evidence type="ECO:0000313" key="1">
    <source>
        <dbReference type="EMBL" id="MBX53445.1"/>
    </source>
</evidence>
<name>A0A2P2PFE2_RHIMU</name>
<organism evidence="1">
    <name type="scientific">Rhizophora mucronata</name>
    <name type="common">Asiatic mangrove</name>
    <dbReference type="NCBI Taxonomy" id="61149"/>
    <lineage>
        <taxon>Eukaryota</taxon>
        <taxon>Viridiplantae</taxon>
        <taxon>Streptophyta</taxon>
        <taxon>Embryophyta</taxon>
        <taxon>Tracheophyta</taxon>
        <taxon>Spermatophyta</taxon>
        <taxon>Magnoliopsida</taxon>
        <taxon>eudicotyledons</taxon>
        <taxon>Gunneridae</taxon>
        <taxon>Pentapetalae</taxon>
        <taxon>rosids</taxon>
        <taxon>fabids</taxon>
        <taxon>Malpighiales</taxon>
        <taxon>Rhizophoraceae</taxon>
        <taxon>Rhizophora</taxon>
    </lineage>
</organism>
<accession>A0A2P2PFE2</accession>
<dbReference type="AlphaFoldDB" id="A0A2P2PFE2"/>
<protein>
    <submittedName>
        <fullName evidence="1">Uncharacterized protein</fullName>
    </submittedName>
</protein>
<reference evidence="1" key="1">
    <citation type="submission" date="2018-02" db="EMBL/GenBank/DDBJ databases">
        <title>Rhizophora mucronata_Transcriptome.</title>
        <authorList>
            <person name="Meera S.P."/>
            <person name="Sreeshan A."/>
            <person name="Augustine A."/>
        </authorList>
    </citation>
    <scope>NUCLEOTIDE SEQUENCE</scope>
    <source>
        <tissue evidence="1">Leaf</tissue>
    </source>
</reference>
<dbReference type="EMBL" id="GGEC01072961">
    <property type="protein sequence ID" value="MBX53445.1"/>
    <property type="molecule type" value="Transcribed_RNA"/>
</dbReference>
<sequence>MAESIECNRSGILEVNALQNEDNIKSSK</sequence>